<sequence>MTAEKNKIENPEVLFDEFDPPTYESWKEEATALLKGGSFEKKLFTKTYEGITLAPIYTMEMAPNSGDISNFPGTENYLRGTKVGGYITQAWGISQQSDEILPNKLNELLKHELDKGSTVLNIALDDSTRQGKNAEAITKESIKKGGVSLTTLQDVYEALSGIDLAAHGVYIHTGESSASIVAMICAMMQANGETKDKLHGIIGADPIGVLAEKGCLSISGDVLYSEMAELIKWTDKNKMNLRTILIQGQVYNNGGASAVQELGFMLATAIVYIRKLQEQGLDINRIAKNIAFSFALGSNFFMEIAKLRAAKVLWAQIVQSFGGDAESQKMVIHAKTGLFNKTTYDPYVNMLRTTTEAFSAAIGGIDSLETTPFDACMQLPDEFSRRIARNAQLILQNECNLRQPIDPAGGSWYVETLTQQVADKAWQVLQDIENKGGMVLALQNGFVQKDIQDVLSQRFKKLAQRADRVVGVNMYANAMEPVIEKRKINVEEIYQTRAQSVKSFLADIDETYKNISLSELTNARENANFMPMLEQAFAAGATLAEVTAVLNRKNTGIKIEQVVEKHRFSEQFEALRNKARIYESEHGEKLKVFLCNMGNIPQHKPRAEFSTGFFEVGGFEVLKNDGFMTTQEAAKAAVDSGAFAAIICSTDDTYPELVPPTTKQIKAAKPDMVVMVAGMPAPEFVQSYKDSGVEEFIHVRANCLQVLTWMQMKGGIK</sequence>
<keyword evidence="8" id="KW-1185">Reference proteome</keyword>
<name>A0A1H7C825_9FIRM</name>
<proteinExistence type="inferred from homology"/>
<dbReference type="AlphaFoldDB" id="A0A1H7C825"/>
<comment type="cofactor">
    <cofactor evidence="1">
        <name>adenosylcob(III)alamin</name>
        <dbReference type="ChEBI" id="CHEBI:18408"/>
    </cofactor>
</comment>
<dbReference type="SUPFAM" id="SSF52242">
    <property type="entry name" value="Cobalamin (vitamin B12)-binding domain"/>
    <property type="match status" value="1"/>
</dbReference>
<keyword evidence="3" id="KW-0846">Cobalamin</keyword>
<evidence type="ECO:0000256" key="2">
    <source>
        <dbReference type="ARBA" id="ARBA00008465"/>
    </source>
</evidence>
<dbReference type="InterPro" id="IPR006099">
    <property type="entry name" value="MeMalonylCoA_mutase_a/b_cat"/>
</dbReference>
<evidence type="ECO:0000313" key="8">
    <source>
        <dbReference type="Proteomes" id="UP000199662"/>
    </source>
</evidence>
<comment type="similarity">
    <text evidence="2">Belongs to the methylmalonyl-CoA mutase family.</text>
</comment>
<dbReference type="PANTHER" id="PTHR48101:SF4">
    <property type="entry name" value="METHYLMALONYL-COA MUTASE, MITOCHONDRIAL"/>
    <property type="match status" value="1"/>
</dbReference>
<evidence type="ECO:0000256" key="3">
    <source>
        <dbReference type="ARBA" id="ARBA00022628"/>
    </source>
</evidence>
<dbReference type="GO" id="GO:0005737">
    <property type="term" value="C:cytoplasm"/>
    <property type="evidence" value="ECO:0007669"/>
    <property type="project" value="TreeGrafter"/>
</dbReference>
<dbReference type="PANTHER" id="PTHR48101">
    <property type="entry name" value="METHYLMALONYL-COA MUTASE, MITOCHONDRIAL-RELATED"/>
    <property type="match status" value="1"/>
</dbReference>
<dbReference type="SUPFAM" id="SSF51703">
    <property type="entry name" value="Cobalamin (vitamin B12)-dependent enzymes"/>
    <property type="match status" value="1"/>
</dbReference>
<evidence type="ECO:0000256" key="1">
    <source>
        <dbReference type="ARBA" id="ARBA00001922"/>
    </source>
</evidence>
<dbReference type="CDD" id="cd03677">
    <property type="entry name" value="MM_CoA_mutase_beta"/>
    <property type="match status" value="1"/>
</dbReference>
<dbReference type="RefSeq" id="WP_091834349.1">
    <property type="nucleotide sequence ID" value="NZ_FNZK01000020.1"/>
</dbReference>
<dbReference type="GO" id="GO:0004494">
    <property type="term" value="F:methylmalonyl-CoA mutase activity"/>
    <property type="evidence" value="ECO:0007669"/>
    <property type="project" value="UniProtKB-EC"/>
</dbReference>
<dbReference type="Pfam" id="PF01642">
    <property type="entry name" value="MM_CoA_mutase"/>
    <property type="match status" value="1"/>
</dbReference>
<dbReference type="GO" id="GO:0046872">
    <property type="term" value="F:metal ion binding"/>
    <property type="evidence" value="ECO:0007669"/>
    <property type="project" value="InterPro"/>
</dbReference>
<dbReference type="InterPro" id="IPR006098">
    <property type="entry name" value="MMCoA_mutase_a_cat"/>
</dbReference>
<dbReference type="Gene3D" id="3.40.50.280">
    <property type="entry name" value="Cobalamin-binding domain"/>
    <property type="match status" value="1"/>
</dbReference>
<gene>
    <name evidence="7" type="ORF">SAMN05660742_12026</name>
</gene>
<dbReference type="Proteomes" id="UP000199662">
    <property type="component" value="Unassembled WGS sequence"/>
</dbReference>
<dbReference type="EMBL" id="FNZK01000020">
    <property type="protein sequence ID" value="SEJ85841.1"/>
    <property type="molecule type" value="Genomic_DNA"/>
</dbReference>
<dbReference type="InterPro" id="IPR016176">
    <property type="entry name" value="Cbl-dep_enz_cat"/>
</dbReference>
<dbReference type="NCBIfam" id="TIGR00641">
    <property type="entry name" value="acid_CoA_mut_N"/>
    <property type="match status" value="1"/>
</dbReference>
<keyword evidence="5" id="KW-0170">Cobalt</keyword>
<evidence type="ECO:0000256" key="4">
    <source>
        <dbReference type="ARBA" id="ARBA00023235"/>
    </source>
</evidence>
<dbReference type="Gene3D" id="3.20.20.240">
    <property type="entry name" value="Methylmalonyl-CoA mutase"/>
    <property type="match status" value="1"/>
</dbReference>
<evidence type="ECO:0000259" key="6">
    <source>
        <dbReference type="Pfam" id="PF01642"/>
    </source>
</evidence>
<dbReference type="STRING" id="84035.SAMN05660742_12026"/>
<reference evidence="7 8" key="1">
    <citation type="submission" date="2016-10" db="EMBL/GenBank/DDBJ databases">
        <authorList>
            <person name="de Groot N.N."/>
        </authorList>
    </citation>
    <scope>NUCLEOTIDE SEQUENCE [LARGE SCALE GENOMIC DNA]</scope>
    <source>
        <strain evidence="7 8">DSM 2179</strain>
    </source>
</reference>
<accession>A0A1H7C825</accession>
<evidence type="ECO:0000313" key="7">
    <source>
        <dbReference type="EMBL" id="SEJ85841.1"/>
    </source>
</evidence>
<dbReference type="GO" id="GO:0031419">
    <property type="term" value="F:cobalamin binding"/>
    <property type="evidence" value="ECO:0007669"/>
    <property type="project" value="UniProtKB-KW"/>
</dbReference>
<dbReference type="InterPro" id="IPR036724">
    <property type="entry name" value="Cobalamin-bd_sf"/>
</dbReference>
<organism evidence="7 8">
    <name type="scientific">Propionispira arboris</name>
    <dbReference type="NCBI Taxonomy" id="84035"/>
    <lineage>
        <taxon>Bacteria</taxon>
        <taxon>Bacillati</taxon>
        <taxon>Bacillota</taxon>
        <taxon>Negativicutes</taxon>
        <taxon>Selenomonadales</taxon>
        <taxon>Selenomonadaceae</taxon>
        <taxon>Propionispira</taxon>
    </lineage>
</organism>
<protein>
    <submittedName>
        <fullName evidence="7">Methylmalonyl-CoA mutase</fullName>
    </submittedName>
</protein>
<keyword evidence="4" id="KW-0413">Isomerase</keyword>
<feature type="domain" description="Methylmalonyl-CoA mutase alpha/beta chain catalytic" evidence="6">
    <location>
        <begin position="46"/>
        <end position="552"/>
    </location>
</feature>
<evidence type="ECO:0000256" key="5">
    <source>
        <dbReference type="ARBA" id="ARBA00023285"/>
    </source>
</evidence>
<dbReference type="GO" id="GO:0019678">
    <property type="term" value="P:propionate metabolic process, methylmalonyl pathway"/>
    <property type="evidence" value="ECO:0007669"/>
    <property type="project" value="TreeGrafter"/>
</dbReference>